<dbReference type="Proteomes" id="UP001489004">
    <property type="component" value="Unassembled WGS sequence"/>
</dbReference>
<dbReference type="GO" id="GO:0005930">
    <property type="term" value="C:axoneme"/>
    <property type="evidence" value="ECO:0007669"/>
    <property type="project" value="UniProtKB-SubCell"/>
</dbReference>
<dbReference type="GO" id="GO:0005096">
    <property type="term" value="F:GTPase activator activity"/>
    <property type="evidence" value="ECO:0007669"/>
    <property type="project" value="UniProtKB-KW"/>
</dbReference>
<dbReference type="GO" id="GO:0048471">
    <property type="term" value="C:perinuclear region of cytoplasm"/>
    <property type="evidence" value="ECO:0007669"/>
    <property type="project" value="TreeGrafter"/>
</dbReference>
<dbReference type="SUPFAM" id="SSF52047">
    <property type="entry name" value="RNI-like"/>
    <property type="match status" value="2"/>
</dbReference>
<dbReference type="AlphaFoldDB" id="A0AAW1PK54"/>
<gene>
    <name evidence="5" type="ORF">WJX72_002913</name>
</gene>
<keyword evidence="6" id="KW-1185">Reference proteome</keyword>
<dbReference type="GO" id="GO:0031267">
    <property type="term" value="F:small GTPase binding"/>
    <property type="evidence" value="ECO:0007669"/>
    <property type="project" value="TreeGrafter"/>
</dbReference>
<dbReference type="Pfam" id="PF13516">
    <property type="entry name" value="LRR_6"/>
    <property type="match status" value="7"/>
</dbReference>
<keyword evidence="2" id="KW-0343">GTPase activation</keyword>
<accession>A0AAW1PK54</accession>
<protein>
    <submittedName>
        <fullName evidence="5">Uncharacterized protein</fullName>
    </submittedName>
</protein>
<dbReference type="PANTHER" id="PTHR24113:SF12">
    <property type="entry name" value="RAN GTPASE-ACTIVATING PROTEIN 1"/>
    <property type="match status" value="1"/>
</dbReference>
<dbReference type="Gene3D" id="3.80.10.10">
    <property type="entry name" value="Ribonuclease Inhibitor"/>
    <property type="match status" value="3"/>
</dbReference>
<dbReference type="GO" id="GO:0005829">
    <property type="term" value="C:cytosol"/>
    <property type="evidence" value="ECO:0007669"/>
    <property type="project" value="TreeGrafter"/>
</dbReference>
<comment type="caution">
    <text evidence="5">The sequence shown here is derived from an EMBL/GenBank/DDBJ whole genome shotgun (WGS) entry which is preliminary data.</text>
</comment>
<organism evidence="5 6">
    <name type="scientific">[Myrmecia] bisecta</name>
    <dbReference type="NCBI Taxonomy" id="41462"/>
    <lineage>
        <taxon>Eukaryota</taxon>
        <taxon>Viridiplantae</taxon>
        <taxon>Chlorophyta</taxon>
        <taxon>core chlorophytes</taxon>
        <taxon>Trebouxiophyceae</taxon>
        <taxon>Trebouxiales</taxon>
        <taxon>Trebouxiaceae</taxon>
        <taxon>Myrmecia</taxon>
    </lineage>
</organism>
<dbReference type="SMART" id="SM00368">
    <property type="entry name" value="LRR_RI"/>
    <property type="match status" value="10"/>
</dbReference>
<dbReference type="InterPro" id="IPR032675">
    <property type="entry name" value="LRR_dom_sf"/>
</dbReference>
<evidence type="ECO:0000256" key="3">
    <source>
        <dbReference type="ARBA" id="ARBA00022614"/>
    </source>
</evidence>
<dbReference type="PANTHER" id="PTHR24113">
    <property type="entry name" value="RAN GTPASE-ACTIVATING PROTEIN 1"/>
    <property type="match status" value="1"/>
</dbReference>
<dbReference type="EMBL" id="JALJOR010000010">
    <property type="protein sequence ID" value="KAK9809979.1"/>
    <property type="molecule type" value="Genomic_DNA"/>
</dbReference>
<proteinExistence type="predicted"/>
<evidence type="ECO:0000313" key="6">
    <source>
        <dbReference type="Proteomes" id="UP001489004"/>
    </source>
</evidence>
<dbReference type="InterPro" id="IPR027038">
    <property type="entry name" value="RanGap"/>
</dbReference>
<evidence type="ECO:0000256" key="1">
    <source>
        <dbReference type="ARBA" id="ARBA00004430"/>
    </source>
</evidence>
<sequence length="438" mass="44840">MAWGSGATSGVSDWVGKLKRNDPSFTSLHVFQFRSFGPQEQQEICAALQGNTTLTELYCSGHDMSTETAQIFGKMLQSNSSLTSLCVGNASFGDQGVAALIAGLGPQSAIAKLDLENKGIGDSGLMDVCAAASHAPSITHLILSRNNITLAGMEGLGRQLTNLSQLDLRDCQVGPQGCAVLADLLAAKSSNLKELWLSGNPLGAEGAAALATGLSCNQRLQILHMAMTQIGNPGIASLASVLADATGLNHLDVSECGIGPDGAKALGAELPASKLQTLILAGNALADHGADFLGRALAQCRGLAVLDVSSNGITQVGLLALCARASHLQKLRLFDSRLGDKGASALCMLLTSGRLPALRELDLSANAIGAVALQEVLAGVQAGHGPQLMVLLLGANPAVEDDSFESRVQALRAARPGLDVAWKASDPGSGLPAGSDAV</sequence>
<dbReference type="GO" id="GO:0005634">
    <property type="term" value="C:nucleus"/>
    <property type="evidence" value="ECO:0007669"/>
    <property type="project" value="TreeGrafter"/>
</dbReference>
<comment type="subcellular location">
    <subcellularLocation>
        <location evidence="1">Cytoplasm</location>
        <location evidence="1">Cytoskeleton</location>
        <location evidence="1">Cilium axoneme</location>
    </subcellularLocation>
</comment>
<reference evidence="5 6" key="1">
    <citation type="journal article" date="2024" name="Nat. Commun.">
        <title>Phylogenomics reveals the evolutionary origins of lichenization in chlorophyte algae.</title>
        <authorList>
            <person name="Puginier C."/>
            <person name="Libourel C."/>
            <person name="Otte J."/>
            <person name="Skaloud P."/>
            <person name="Haon M."/>
            <person name="Grisel S."/>
            <person name="Petersen M."/>
            <person name="Berrin J.G."/>
            <person name="Delaux P.M."/>
            <person name="Dal Grande F."/>
            <person name="Keller J."/>
        </authorList>
    </citation>
    <scope>NUCLEOTIDE SEQUENCE [LARGE SCALE GENOMIC DNA]</scope>
    <source>
        <strain evidence="5 6">SAG 2043</strain>
    </source>
</reference>
<dbReference type="GO" id="GO:0006913">
    <property type="term" value="P:nucleocytoplasmic transport"/>
    <property type="evidence" value="ECO:0007669"/>
    <property type="project" value="TreeGrafter"/>
</dbReference>
<dbReference type="InterPro" id="IPR001611">
    <property type="entry name" value="Leu-rich_rpt"/>
</dbReference>
<evidence type="ECO:0000313" key="5">
    <source>
        <dbReference type="EMBL" id="KAK9809979.1"/>
    </source>
</evidence>
<evidence type="ECO:0000256" key="4">
    <source>
        <dbReference type="ARBA" id="ARBA00022737"/>
    </source>
</evidence>
<evidence type="ECO:0000256" key="2">
    <source>
        <dbReference type="ARBA" id="ARBA00022468"/>
    </source>
</evidence>
<keyword evidence="4" id="KW-0677">Repeat</keyword>
<name>A0AAW1PK54_9CHLO</name>
<keyword evidence="3" id="KW-0433">Leucine-rich repeat</keyword>